<feature type="region of interest" description="Disordered" evidence="5">
    <location>
        <begin position="64"/>
        <end position="104"/>
    </location>
</feature>
<evidence type="ECO:0000256" key="3">
    <source>
        <dbReference type="ARBA" id="ARBA00023125"/>
    </source>
</evidence>
<reference evidence="6 7" key="1">
    <citation type="journal article" date="2009" name="PLoS Genet.">
        <title>The genome of Nectria haematococca: contribution of supernumerary chromosomes to gene expansion.</title>
        <authorList>
            <person name="Coleman J.J."/>
            <person name="Rounsley S.D."/>
            <person name="Rodriguez-Carres M."/>
            <person name="Kuo A."/>
            <person name="Wasmann C.C."/>
            <person name="Grimwood J."/>
            <person name="Schmutz J."/>
            <person name="Taga M."/>
            <person name="White G.J."/>
            <person name="Zhou S."/>
            <person name="Schwartz D.C."/>
            <person name="Freitag M."/>
            <person name="Ma L.J."/>
            <person name="Danchin E.G."/>
            <person name="Henrissat B."/>
            <person name="Coutinho P.M."/>
            <person name="Nelson D.R."/>
            <person name="Straney D."/>
            <person name="Napoli C.A."/>
            <person name="Barker B.M."/>
            <person name="Gribskov M."/>
            <person name="Rep M."/>
            <person name="Kroken S."/>
            <person name="Molnar I."/>
            <person name="Rensing C."/>
            <person name="Kennell J.C."/>
            <person name="Zamora J."/>
            <person name="Farman M.L."/>
            <person name="Selker E.U."/>
            <person name="Salamov A."/>
            <person name="Shapiro H."/>
            <person name="Pangilinan J."/>
            <person name="Lindquist E."/>
            <person name="Lamers C."/>
            <person name="Grigoriev I.V."/>
            <person name="Geiser D.M."/>
            <person name="Covert S.F."/>
            <person name="Temporini E."/>
            <person name="Vanetten H.D."/>
        </authorList>
    </citation>
    <scope>NUCLEOTIDE SEQUENCE [LARGE SCALE GENOMIC DNA]</scope>
    <source>
        <strain evidence="7">ATCC MYA-4622 / CBS 123669 / FGSC 9596 / NRRL 45880 / 77-13-4</strain>
    </source>
</reference>
<dbReference type="OMA" id="YLVRAIC"/>
<dbReference type="GeneID" id="9669581"/>
<dbReference type="GO" id="GO:0003677">
    <property type="term" value="F:DNA binding"/>
    <property type="evidence" value="ECO:0007669"/>
    <property type="project" value="UniProtKB-KW"/>
</dbReference>
<evidence type="ECO:0008006" key="8">
    <source>
        <dbReference type="Google" id="ProtNLM"/>
    </source>
</evidence>
<dbReference type="PANTHER" id="PTHR47171:SF6">
    <property type="entry name" value="SPECIFIC TRANSCRIPTION FACTOR, PUTATIVE (AFU_ORTHOLOGUE AFUA_2G06130)-RELATED"/>
    <property type="match status" value="1"/>
</dbReference>
<gene>
    <name evidence="6" type="ORF">NECHADRAFT_88312</name>
</gene>
<dbReference type="OrthoDB" id="10031947at2759"/>
<dbReference type="Proteomes" id="UP000005206">
    <property type="component" value="Chromosome 13"/>
</dbReference>
<keyword evidence="2" id="KW-0805">Transcription regulation</keyword>
<dbReference type="InParanoid" id="C7ZDK2"/>
<dbReference type="AlphaFoldDB" id="C7ZDK2"/>
<keyword evidence="3" id="KW-0238">DNA-binding</keyword>
<dbReference type="InterPro" id="IPR052073">
    <property type="entry name" value="Amide_Lactam_Regulators"/>
</dbReference>
<dbReference type="STRING" id="660122.C7ZDK2"/>
<feature type="compositionally biased region" description="Basic and acidic residues" evidence="5">
    <location>
        <begin position="66"/>
        <end position="76"/>
    </location>
</feature>
<keyword evidence="7" id="KW-1185">Reference proteome</keyword>
<evidence type="ECO:0000313" key="7">
    <source>
        <dbReference type="Proteomes" id="UP000005206"/>
    </source>
</evidence>
<dbReference type="VEuPathDB" id="FungiDB:NECHADRAFT_88312"/>
<accession>C7ZDK2</accession>
<dbReference type="CDD" id="cd12148">
    <property type="entry name" value="fungal_TF_MHR"/>
    <property type="match status" value="1"/>
</dbReference>
<protein>
    <recommendedName>
        <fullName evidence="8">Transcription factor domain-containing protein</fullName>
    </recommendedName>
</protein>
<feature type="compositionally biased region" description="Basic and acidic residues" evidence="5">
    <location>
        <begin position="518"/>
        <end position="529"/>
    </location>
</feature>
<dbReference type="KEGG" id="nhe:NECHADRAFT_88312"/>
<proteinExistence type="predicted"/>
<keyword evidence="1" id="KW-0862">Zinc</keyword>
<dbReference type="eggNOG" id="ENOG502S1X9">
    <property type="taxonomic scope" value="Eukaryota"/>
</dbReference>
<evidence type="ECO:0000313" key="6">
    <source>
        <dbReference type="EMBL" id="EEU37956.1"/>
    </source>
</evidence>
<evidence type="ECO:0000256" key="5">
    <source>
        <dbReference type="SAM" id="MobiDB-lite"/>
    </source>
</evidence>
<evidence type="ECO:0000256" key="4">
    <source>
        <dbReference type="ARBA" id="ARBA00023163"/>
    </source>
</evidence>
<feature type="region of interest" description="Disordered" evidence="5">
    <location>
        <begin position="511"/>
        <end position="557"/>
    </location>
</feature>
<dbReference type="HOGENOM" id="CLU_015361_1_0_1"/>
<name>C7ZDK2_FUSV7</name>
<keyword evidence="4" id="KW-0804">Transcription</keyword>
<dbReference type="PANTHER" id="PTHR47171">
    <property type="entry name" value="FARA-RELATED"/>
    <property type="match status" value="1"/>
</dbReference>
<dbReference type="EMBL" id="GG698920">
    <property type="protein sequence ID" value="EEU37956.1"/>
    <property type="molecule type" value="Genomic_DNA"/>
</dbReference>
<evidence type="ECO:0000256" key="1">
    <source>
        <dbReference type="ARBA" id="ARBA00022833"/>
    </source>
</evidence>
<sequence length="640" mass="72051">MPPPIQVESSSSLDTPWSLFGNLQLHLRGNGRPKISFYLPVTELRTTDSISPIPCHHCRSRKKRCYHDEGDTRTDNPEPVELPVPESQPDVNTRESSPHPSQLQEYNPEAVLKHLFSLPEPDRACRQQETSRGRVSTAENVVQQTRRRQMWWRTYRQTIKIPPLTEHHRRYLQDVGALLELPRTTIEALLPVYNSLLDELIPIIDGSSVLRDFSNGQASRYLLRAICLVTCKAKQAAPFLRLTDDGPLLSHQIFASKLLDGLDAAIKANLEPNRVIKIQILALMHLHNDGRGGVDRSSMYLTQAIREAWSMSLHLKMPENSDEDLDYLWWSLRNFDRLNKPTMGAGPFIIDDTDISIDRIAPRRESYRSQVLHISLVLGDLTVKATKVYKASSTSTVDDSFLEIWYHLAAMLSCRHSGPDNVHYTRRLSSADRILEMLGHGQHETLPPLPLVPYAMAMATTVIYRALRDRVRGIDASSRDLSLCCEALDTLGQSWTTAQGVAKLAHRLMSSMNPGTTNRERVVVTDRSDSTTTAEPNSSDERPLTTTHQPTNQSVGTEEVVIPTPVSLPSEQGFHGDHVSDNPQYLPEQFIEPWVGFDASQFQLQMAFDDLFSYGISDVFRDPASWELLHMANNGSGLGS</sequence>
<dbReference type="RefSeq" id="XP_003043669.1">
    <property type="nucleotide sequence ID" value="XM_003043623.1"/>
</dbReference>
<feature type="compositionally biased region" description="Polar residues" evidence="5">
    <location>
        <begin position="544"/>
        <end position="556"/>
    </location>
</feature>
<evidence type="ECO:0000256" key="2">
    <source>
        <dbReference type="ARBA" id="ARBA00023015"/>
    </source>
</evidence>
<organism evidence="6 7">
    <name type="scientific">Fusarium vanettenii (strain ATCC MYA-4622 / CBS 123669 / FGSC 9596 / NRRL 45880 / 77-13-4)</name>
    <name type="common">Fusarium solani subsp. pisi</name>
    <dbReference type="NCBI Taxonomy" id="660122"/>
    <lineage>
        <taxon>Eukaryota</taxon>
        <taxon>Fungi</taxon>
        <taxon>Dikarya</taxon>
        <taxon>Ascomycota</taxon>
        <taxon>Pezizomycotina</taxon>
        <taxon>Sordariomycetes</taxon>
        <taxon>Hypocreomycetidae</taxon>
        <taxon>Hypocreales</taxon>
        <taxon>Nectriaceae</taxon>
        <taxon>Fusarium</taxon>
        <taxon>Fusarium solani species complex</taxon>
        <taxon>Fusarium vanettenii</taxon>
    </lineage>
</organism>